<dbReference type="PROSITE" id="PS51704">
    <property type="entry name" value="GP_PDE"/>
    <property type="match status" value="1"/>
</dbReference>
<proteinExistence type="predicted"/>
<dbReference type="GO" id="GO:0046475">
    <property type="term" value="P:glycerophospholipid catabolic process"/>
    <property type="evidence" value="ECO:0007669"/>
    <property type="project" value="TreeGrafter"/>
</dbReference>
<sequence>MFSLTKLCALCAVLSIFAALPRAAQCDSSYYEKYYTARRFIPLKRNSLIPYNFSVSLDEQPIASYELVAMVGDVKQLGAWRADKAILLNRTEDHRVWTASVALPVNTTVNYRYFIATIDNATRVLQVRRWESHIHARSFQVGTVSGNRSDICGWIDPQQRELQRGWLNAGNIVQFKLFRNPLQVNESSVGNEELRFKLQPVEPCRLSAILPSAKAHTEYVRMVYGDSYLRTQPEFGVPYKPNDILIFQSTVAQLDEVAYLLKLYATQSDNELVRLIGYAYIYPQQLQGTEGRFSINLLSPVWLNAIGSLEIQYLVIKPLPNSTVDFHTTFVDYWRSNWTALDVGHRGLGKSLKQATNAPAIIENTVASMKASAELGADLVEFDVMLTSDLVAVIYHDYYIYVCMDPKTPTSKADLTQVLIKDITYEQLKNLKTYQVVGNKIIEYPAHNNVEQEDQRLFPLFEDFLTKVNKSVGFDIEIKWPQLRLDGALESVQTIDKNTYVDRILDVMLSHGCGRLSFFTSFDADICTLLRYKQNIYPVMFLSSTTLGGYADPRADSLYDTINNAQAFDLAGIVPNAVHIKNNPKWIELAAKQGKKVFLWGDVLKNADSIEWFKAQGPTGVIYDRLDLWLPANKQNAFELEDDLPDFFRLQCSPNQPKPVNSTIESILSNVNLL</sequence>
<feature type="domain" description="GP-PDE" evidence="4">
    <location>
        <begin position="340"/>
        <end position="633"/>
    </location>
</feature>
<gene>
    <name evidence="6" type="primary">GPCPD1_3</name>
    <name evidence="5" type="synonym">GPCPD1_8</name>
    <name evidence="6" type="ORF">g.28271</name>
    <name evidence="5" type="ORF">g.28273</name>
</gene>
<evidence type="ECO:0000313" key="5">
    <source>
        <dbReference type="EMBL" id="JAC98797.1"/>
    </source>
</evidence>
<evidence type="ECO:0000313" key="6">
    <source>
        <dbReference type="EMBL" id="JAD07043.1"/>
    </source>
</evidence>
<dbReference type="InterPro" id="IPR017946">
    <property type="entry name" value="PLC-like_Pdiesterase_TIM-brl"/>
</dbReference>
<dbReference type="InterPro" id="IPR013784">
    <property type="entry name" value="Carb-bd-like_fold"/>
</dbReference>
<dbReference type="Gene3D" id="3.20.20.190">
    <property type="entry name" value="Phosphatidylinositol (PI) phosphodiesterase"/>
    <property type="match status" value="1"/>
</dbReference>
<dbReference type="Pfam" id="PF25329">
    <property type="entry name" value="C2_GDE1"/>
    <property type="match status" value="1"/>
</dbReference>
<name>A0A0A1X8P3_ZEUCU</name>
<feature type="domain" description="CBM20" evidence="3">
    <location>
        <begin position="43"/>
        <end position="156"/>
    </location>
</feature>
<reference evidence="6" key="2">
    <citation type="journal article" date="2015" name="Gigascience">
        <title>Reconstructing a comprehensive transcriptome assembly of a white-pupal translocated strain of the pest fruit fly Bactrocera cucurbitae.</title>
        <authorList>
            <person name="Sim S.B."/>
            <person name="Calla B."/>
            <person name="Hall B."/>
            <person name="DeRego T."/>
            <person name="Geib S.M."/>
        </authorList>
    </citation>
    <scope>NUCLEOTIDE SEQUENCE</scope>
</reference>
<dbReference type="InterPro" id="IPR057506">
    <property type="entry name" value="C2_GPCPD1"/>
</dbReference>
<protein>
    <submittedName>
        <fullName evidence="6">Glycerophosphocholine phosphodiesterase GPCPD1</fullName>
    </submittedName>
</protein>
<dbReference type="SUPFAM" id="SSF49452">
    <property type="entry name" value="Starch-binding domain-like"/>
    <property type="match status" value="1"/>
</dbReference>
<reference evidence="6" key="1">
    <citation type="submission" date="2014-11" db="EMBL/GenBank/DDBJ databases">
        <authorList>
            <person name="Geib S."/>
        </authorList>
    </citation>
    <scope>NUCLEOTIDE SEQUENCE</scope>
</reference>
<keyword evidence="2" id="KW-0732">Signal</keyword>
<feature type="signal peptide" evidence="2">
    <location>
        <begin position="1"/>
        <end position="26"/>
    </location>
</feature>
<dbReference type="Pfam" id="PF00686">
    <property type="entry name" value="CBM_20"/>
    <property type="match status" value="1"/>
</dbReference>
<keyword evidence="1" id="KW-0378">Hydrolase</keyword>
<evidence type="ECO:0000259" key="3">
    <source>
        <dbReference type="PROSITE" id="PS51166"/>
    </source>
</evidence>
<dbReference type="InterPro" id="IPR051578">
    <property type="entry name" value="GDPD"/>
</dbReference>
<dbReference type="AlphaFoldDB" id="A0A0A1X8P3"/>
<dbReference type="Pfam" id="PF03009">
    <property type="entry name" value="GDPD"/>
    <property type="match status" value="1"/>
</dbReference>
<accession>A0A0A1X8P3</accession>
<dbReference type="PROSITE" id="PS51166">
    <property type="entry name" value="CBM20"/>
    <property type="match status" value="1"/>
</dbReference>
<organism evidence="6">
    <name type="scientific">Zeugodacus cucurbitae</name>
    <name type="common">Melon fruit fly</name>
    <name type="synonym">Bactrocera cucurbitae</name>
    <dbReference type="NCBI Taxonomy" id="28588"/>
    <lineage>
        <taxon>Eukaryota</taxon>
        <taxon>Metazoa</taxon>
        <taxon>Ecdysozoa</taxon>
        <taxon>Arthropoda</taxon>
        <taxon>Hexapoda</taxon>
        <taxon>Insecta</taxon>
        <taxon>Pterygota</taxon>
        <taxon>Neoptera</taxon>
        <taxon>Endopterygota</taxon>
        <taxon>Diptera</taxon>
        <taxon>Brachycera</taxon>
        <taxon>Muscomorpha</taxon>
        <taxon>Tephritoidea</taxon>
        <taxon>Tephritidae</taxon>
        <taxon>Zeugodacus</taxon>
        <taxon>Zeugodacus</taxon>
    </lineage>
</organism>
<dbReference type="EMBL" id="GBXI01015494">
    <property type="protein sequence ID" value="JAC98797.1"/>
    <property type="molecule type" value="Transcribed_RNA"/>
</dbReference>
<evidence type="ECO:0000259" key="4">
    <source>
        <dbReference type="PROSITE" id="PS51704"/>
    </source>
</evidence>
<dbReference type="InterPro" id="IPR030395">
    <property type="entry name" value="GP_PDE_dom"/>
</dbReference>
<evidence type="ECO:0000256" key="2">
    <source>
        <dbReference type="SAM" id="SignalP"/>
    </source>
</evidence>
<dbReference type="GO" id="GO:2001070">
    <property type="term" value="F:starch binding"/>
    <property type="evidence" value="ECO:0007669"/>
    <property type="project" value="InterPro"/>
</dbReference>
<dbReference type="SUPFAM" id="SSF51695">
    <property type="entry name" value="PLC-like phosphodiesterases"/>
    <property type="match status" value="1"/>
</dbReference>
<dbReference type="OrthoDB" id="1058301at2759"/>
<dbReference type="GO" id="GO:0047389">
    <property type="term" value="F:glycerophosphocholine phosphodiesterase activity"/>
    <property type="evidence" value="ECO:0007669"/>
    <property type="project" value="TreeGrafter"/>
</dbReference>
<dbReference type="PANTHER" id="PTHR22958:SF1">
    <property type="entry name" value="GLYCEROPHOSPHOCHOLINE PHOSPHODIESTERASE GPCPD1"/>
    <property type="match status" value="1"/>
</dbReference>
<dbReference type="Gene3D" id="2.60.40.10">
    <property type="entry name" value="Immunoglobulins"/>
    <property type="match status" value="1"/>
</dbReference>
<dbReference type="SMART" id="SM01065">
    <property type="entry name" value="CBM_2"/>
    <property type="match status" value="1"/>
</dbReference>
<dbReference type="PANTHER" id="PTHR22958">
    <property type="entry name" value="GLYCEROPHOSPHORYL DIESTER PHOSPHODIESTERASE"/>
    <property type="match status" value="1"/>
</dbReference>
<evidence type="ECO:0000256" key="1">
    <source>
        <dbReference type="ARBA" id="ARBA00022801"/>
    </source>
</evidence>
<dbReference type="EMBL" id="GBXI01007249">
    <property type="protein sequence ID" value="JAD07043.1"/>
    <property type="molecule type" value="Transcribed_RNA"/>
</dbReference>
<feature type="chain" id="PRO_5011029431" evidence="2">
    <location>
        <begin position="27"/>
        <end position="674"/>
    </location>
</feature>
<dbReference type="InterPro" id="IPR013783">
    <property type="entry name" value="Ig-like_fold"/>
</dbReference>
<dbReference type="InterPro" id="IPR002044">
    <property type="entry name" value="CBM20"/>
</dbReference>